<accession>A0A4C1VU70</accession>
<evidence type="ECO:0000313" key="1">
    <source>
        <dbReference type="EMBL" id="GBP41699.1"/>
    </source>
</evidence>
<dbReference type="Proteomes" id="UP000299102">
    <property type="component" value="Unassembled WGS sequence"/>
</dbReference>
<dbReference type="EMBL" id="BGZK01000404">
    <property type="protein sequence ID" value="GBP41699.1"/>
    <property type="molecule type" value="Genomic_DNA"/>
</dbReference>
<dbReference type="OrthoDB" id="296793at2759"/>
<dbReference type="AlphaFoldDB" id="A0A4C1VU70"/>
<sequence length="86" mass="9395">MEYRCEVVASTVAFCLVNESSGSALPSPSNILFVPKRHYVLVTPVRLRMSVGGSDHQLSGGSHALCLSKMSRKSEFEIQKIKPETA</sequence>
<organism evidence="1 2">
    <name type="scientific">Eumeta variegata</name>
    <name type="common">Bagworm moth</name>
    <name type="synonym">Eumeta japonica</name>
    <dbReference type="NCBI Taxonomy" id="151549"/>
    <lineage>
        <taxon>Eukaryota</taxon>
        <taxon>Metazoa</taxon>
        <taxon>Ecdysozoa</taxon>
        <taxon>Arthropoda</taxon>
        <taxon>Hexapoda</taxon>
        <taxon>Insecta</taxon>
        <taxon>Pterygota</taxon>
        <taxon>Neoptera</taxon>
        <taxon>Endopterygota</taxon>
        <taxon>Lepidoptera</taxon>
        <taxon>Glossata</taxon>
        <taxon>Ditrysia</taxon>
        <taxon>Tineoidea</taxon>
        <taxon>Psychidae</taxon>
        <taxon>Oiketicinae</taxon>
        <taxon>Eumeta</taxon>
    </lineage>
</organism>
<keyword evidence="2" id="KW-1185">Reference proteome</keyword>
<gene>
    <name evidence="1" type="ORF">EVAR_24059_1</name>
</gene>
<comment type="caution">
    <text evidence="1">The sequence shown here is derived from an EMBL/GenBank/DDBJ whole genome shotgun (WGS) entry which is preliminary data.</text>
</comment>
<reference evidence="1 2" key="1">
    <citation type="journal article" date="2019" name="Commun. Biol.">
        <title>The bagworm genome reveals a unique fibroin gene that provides high tensile strength.</title>
        <authorList>
            <person name="Kono N."/>
            <person name="Nakamura H."/>
            <person name="Ohtoshi R."/>
            <person name="Tomita M."/>
            <person name="Numata K."/>
            <person name="Arakawa K."/>
        </authorList>
    </citation>
    <scope>NUCLEOTIDE SEQUENCE [LARGE SCALE GENOMIC DNA]</scope>
</reference>
<evidence type="ECO:0000313" key="2">
    <source>
        <dbReference type="Proteomes" id="UP000299102"/>
    </source>
</evidence>
<protein>
    <submittedName>
        <fullName evidence="1">Uncharacterized protein</fullName>
    </submittedName>
</protein>
<proteinExistence type="predicted"/>
<name>A0A4C1VU70_EUMVA</name>